<dbReference type="SUPFAM" id="SSF51905">
    <property type="entry name" value="FAD/NAD(P)-binding domain"/>
    <property type="match status" value="1"/>
</dbReference>
<dbReference type="InterPro" id="IPR036188">
    <property type="entry name" value="FAD/NAD-bd_sf"/>
</dbReference>
<feature type="domain" description="FAD-binding" evidence="4">
    <location>
        <begin position="54"/>
        <end position="281"/>
    </location>
</feature>
<dbReference type="GO" id="GO:0016709">
    <property type="term" value="F:oxidoreductase activity, acting on paired donors, with incorporation or reduction of molecular oxygen, NAD(P)H as one donor, and incorporation of one atom of oxygen"/>
    <property type="evidence" value="ECO:0007669"/>
    <property type="project" value="UniProtKB-ARBA"/>
</dbReference>
<dbReference type="PRINTS" id="PR00420">
    <property type="entry name" value="RNGMNOXGNASE"/>
</dbReference>
<reference evidence="5" key="1">
    <citation type="submission" date="2021-01" db="EMBL/GenBank/DDBJ databases">
        <authorList>
            <person name="Corre E."/>
            <person name="Pelletier E."/>
            <person name="Niang G."/>
            <person name="Scheremetjew M."/>
            <person name="Finn R."/>
            <person name="Kale V."/>
            <person name="Holt S."/>
            <person name="Cochrane G."/>
            <person name="Meng A."/>
            <person name="Brown T."/>
            <person name="Cohen L."/>
        </authorList>
    </citation>
    <scope>NUCLEOTIDE SEQUENCE</scope>
    <source>
        <strain evidence="5">CCMP1320</strain>
    </source>
</reference>
<evidence type="ECO:0000313" key="5">
    <source>
        <dbReference type="EMBL" id="CAE0496697.1"/>
    </source>
</evidence>
<dbReference type="AlphaFoldDB" id="A0A7S3VNI2"/>
<accession>A0A7S3VNI2</accession>
<evidence type="ECO:0000256" key="2">
    <source>
        <dbReference type="ARBA" id="ARBA00022827"/>
    </source>
</evidence>
<keyword evidence="2" id="KW-0274">FAD</keyword>
<dbReference type="PANTHER" id="PTHR43004:SF6">
    <property type="entry name" value="FAD_NAD(P)-BINDING OXIDOREDUCTASE FAMILY PROTEIN"/>
    <property type="match status" value="1"/>
</dbReference>
<sequence length="463" mass="49035">MSLHLWRAALSAWHQSGSKLAAAPVLWSHAALEPSGRGTARLLSSTSKQHDLAAPVLISGAGPSGLTLALLLSRYGVPSLVFEQSKALTSHPQAHYINNRTMEVFRMLDGPQQVNSSCESRSLAAEVASVMPPLDEWRKFIYCHSMAGEVLGEVDHFKGQSSPQAPAISPEPVAHLPQHRLLPMLLARTYAPSSLTRVLFNHAVQGVELCEGEGVVLRVRGAKGEHLSVEGKFLVAGDGAHSMIRRQLGIALEGQAGMQHLINIHFTSRTLGQVLLGCDSSSSIPQPSAAASRSRSSSSSSGHSQVFSSAAGGRPLAQVPSSSSGSLAAHRRASERAAMLYFVFNRSVVAVIVAHDLQRGEFVAQVPYFPPLQSPADFPVPVCAEIVRAASGLPPGPLHDLQILQVSEGITALGASMGACACISTGTQGVTSLCTPVRSTSPCNPRTRCHNQCVVVRPMFTLT</sequence>
<organism evidence="5">
    <name type="scientific">Dunaliella tertiolecta</name>
    <name type="common">Green alga</name>
    <dbReference type="NCBI Taxonomy" id="3047"/>
    <lineage>
        <taxon>Eukaryota</taxon>
        <taxon>Viridiplantae</taxon>
        <taxon>Chlorophyta</taxon>
        <taxon>core chlorophytes</taxon>
        <taxon>Chlorophyceae</taxon>
        <taxon>CS clade</taxon>
        <taxon>Chlamydomonadales</taxon>
        <taxon>Dunaliellaceae</taxon>
        <taxon>Dunaliella</taxon>
    </lineage>
</organism>
<feature type="region of interest" description="Disordered" evidence="3">
    <location>
        <begin position="286"/>
        <end position="325"/>
    </location>
</feature>
<feature type="compositionally biased region" description="Low complexity" evidence="3">
    <location>
        <begin position="286"/>
        <end position="311"/>
    </location>
</feature>
<protein>
    <recommendedName>
        <fullName evidence="4">FAD-binding domain-containing protein</fullName>
    </recommendedName>
</protein>
<dbReference type="Gene3D" id="3.30.9.10">
    <property type="entry name" value="D-Amino Acid Oxidase, subunit A, domain 2"/>
    <property type="match status" value="2"/>
</dbReference>
<proteinExistence type="predicted"/>
<dbReference type="EMBL" id="HBIP01019827">
    <property type="protein sequence ID" value="CAE0496697.1"/>
    <property type="molecule type" value="Transcribed_RNA"/>
</dbReference>
<gene>
    <name evidence="5" type="ORF">DTER00134_LOCUS11770</name>
</gene>
<evidence type="ECO:0000256" key="1">
    <source>
        <dbReference type="ARBA" id="ARBA00022630"/>
    </source>
</evidence>
<dbReference type="InterPro" id="IPR050641">
    <property type="entry name" value="RIFMO-like"/>
</dbReference>
<dbReference type="Gene3D" id="3.50.50.60">
    <property type="entry name" value="FAD/NAD(P)-binding domain"/>
    <property type="match status" value="1"/>
</dbReference>
<keyword evidence="1" id="KW-0285">Flavoprotein</keyword>
<name>A0A7S3VNI2_DUNTE</name>
<evidence type="ECO:0000256" key="3">
    <source>
        <dbReference type="SAM" id="MobiDB-lite"/>
    </source>
</evidence>
<dbReference type="InterPro" id="IPR002938">
    <property type="entry name" value="FAD-bd"/>
</dbReference>
<dbReference type="PANTHER" id="PTHR43004">
    <property type="entry name" value="TRK SYSTEM POTASSIUM UPTAKE PROTEIN"/>
    <property type="match status" value="1"/>
</dbReference>
<dbReference type="GO" id="GO:0005739">
    <property type="term" value="C:mitochondrion"/>
    <property type="evidence" value="ECO:0007669"/>
    <property type="project" value="TreeGrafter"/>
</dbReference>
<dbReference type="GO" id="GO:0006744">
    <property type="term" value="P:ubiquinone biosynthetic process"/>
    <property type="evidence" value="ECO:0007669"/>
    <property type="project" value="TreeGrafter"/>
</dbReference>
<dbReference type="GO" id="GO:0071949">
    <property type="term" value="F:FAD binding"/>
    <property type="evidence" value="ECO:0007669"/>
    <property type="project" value="InterPro"/>
</dbReference>
<dbReference type="Pfam" id="PF01494">
    <property type="entry name" value="FAD_binding_3"/>
    <property type="match status" value="1"/>
</dbReference>
<evidence type="ECO:0000259" key="4">
    <source>
        <dbReference type="Pfam" id="PF01494"/>
    </source>
</evidence>